<dbReference type="SUPFAM" id="SSF47819">
    <property type="entry name" value="HRDC-like"/>
    <property type="match status" value="1"/>
</dbReference>
<feature type="region of interest" description="Disordered" evidence="7">
    <location>
        <begin position="168"/>
        <end position="213"/>
    </location>
</feature>
<accession>A0A5C3LGM0</accession>
<dbReference type="PANTHER" id="PTHR15561:SF0">
    <property type="entry name" value="DNA-DIRECTED RNA POLYMERASE III SUBUNIT RPC9"/>
    <property type="match status" value="1"/>
</dbReference>
<dbReference type="InterPro" id="IPR006590">
    <property type="entry name" value="RNA_pol_Rpb4/RPC9_core"/>
</dbReference>
<keyword evidence="10" id="KW-1185">Reference proteome</keyword>
<evidence type="ECO:0000256" key="2">
    <source>
        <dbReference type="ARBA" id="ARBA00006898"/>
    </source>
</evidence>
<feature type="compositionally biased region" description="Acidic residues" evidence="7">
    <location>
        <begin position="181"/>
        <end position="195"/>
    </location>
</feature>
<organism evidence="9 10">
    <name type="scientific">Coprinopsis marcescibilis</name>
    <name type="common">Agaric fungus</name>
    <name type="synonym">Psathyrella marcescibilis</name>
    <dbReference type="NCBI Taxonomy" id="230819"/>
    <lineage>
        <taxon>Eukaryota</taxon>
        <taxon>Fungi</taxon>
        <taxon>Dikarya</taxon>
        <taxon>Basidiomycota</taxon>
        <taxon>Agaricomycotina</taxon>
        <taxon>Agaricomycetes</taxon>
        <taxon>Agaricomycetidae</taxon>
        <taxon>Agaricales</taxon>
        <taxon>Agaricineae</taxon>
        <taxon>Psathyrellaceae</taxon>
        <taxon>Coprinopsis</taxon>
    </lineage>
</organism>
<dbReference type="GO" id="GO:0005666">
    <property type="term" value="C:RNA polymerase III complex"/>
    <property type="evidence" value="ECO:0007669"/>
    <property type="project" value="InterPro"/>
</dbReference>
<evidence type="ECO:0000256" key="6">
    <source>
        <dbReference type="ARBA" id="ARBA00023242"/>
    </source>
</evidence>
<dbReference type="GO" id="GO:0000166">
    <property type="term" value="F:nucleotide binding"/>
    <property type="evidence" value="ECO:0007669"/>
    <property type="project" value="InterPro"/>
</dbReference>
<gene>
    <name evidence="9" type="ORF">FA15DRAFT_613497</name>
</gene>
<dbReference type="EMBL" id="ML210162">
    <property type="protein sequence ID" value="TFK27671.1"/>
    <property type="molecule type" value="Genomic_DNA"/>
</dbReference>
<comment type="subcellular location">
    <subcellularLocation>
        <location evidence="1">Nucleus</location>
    </subcellularLocation>
</comment>
<dbReference type="STRING" id="230819.A0A5C3LGM0"/>
<dbReference type="OrthoDB" id="1746530at2759"/>
<evidence type="ECO:0000313" key="9">
    <source>
        <dbReference type="EMBL" id="TFK27671.1"/>
    </source>
</evidence>
<protein>
    <recommendedName>
        <fullName evidence="3">DNA-directed RNA polymerase III subunit RPC9</fullName>
    </recommendedName>
</protein>
<dbReference type="Gene3D" id="1.20.1250.40">
    <property type="match status" value="1"/>
</dbReference>
<reference evidence="9 10" key="1">
    <citation type="journal article" date="2019" name="Nat. Ecol. Evol.">
        <title>Megaphylogeny resolves global patterns of mushroom evolution.</title>
        <authorList>
            <person name="Varga T."/>
            <person name="Krizsan K."/>
            <person name="Foldi C."/>
            <person name="Dima B."/>
            <person name="Sanchez-Garcia M."/>
            <person name="Sanchez-Ramirez S."/>
            <person name="Szollosi G.J."/>
            <person name="Szarkandi J.G."/>
            <person name="Papp V."/>
            <person name="Albert L."/>
            <person name="Andreopoulos W."/>
            <person name="Angelini C."/>
            <person name="Antonin V."/>
            <person name="Barry K.W."/>
            <person name="Bougher N.L."/>
            <person name="Buchanan P."/>
            <person name="Buyck B."/>
            <person name="Bense V."/>
            <person name="Catcheside P."/>
            <person name="Chovatia M."/>
            <person name="Cooper J."/>
            <person name="Damon W."/>
            <person name="Desjardin D."/>
            <person name="Finy P."/>
            <person name="Geml J."/>
            <person name="Haridas S."/>
            <person name="Hughes K."/>
            <person name="Justo A."/>
            <person name="Karasinski D."/>
            <person name="Kautmanova I."/>
            <person name="Kiss B."/>
            <person name="Kocsube S."/>
            <person name="Kotiranta H."/>
            <person name="LaButti K.M."/>
            <person name="Lechner B.E."/>
            <person name="Liimatainen K."/>
            <person name="Lipzen A."/>
            <person name="Lukacs Z."/>
            <person name="Mihaltcheva S."/>
            <person name="Morgado L.N."/>
            <person name="Niskanen T."/>
            <person name="Noordeloos M.E."/>
            <person name="Ohm R.A."/>
            <person name="Ortiz-Santana B."/>
            <person name="Ovrebo C."/>
            <person name="Racz N."/>
            <person name="Riley R."/>
            <person name="Savchenko A."/>
            <person name="Shiryaev A."/>
            <person name="Soop K."/>
            <person name="Spirin V."/>
            <person name="Szebenyi C."/>
            <person name="Tomsovsky M."/>
            <person name="Tulloss R.E."/>
            <person name="Uehling J."/>
            <person name="Grigoriev I.V."/>
            <person name="Vagvolgyi C."/>
            <person name="Papp T."/>
            <person name="Martin F.M."/>
            <person name="Miettinen O."/>
            <person name="Hibbett D.S."/>
            <person name="Nagy L.G."/>
        </authorList>
    </citation>
    <scope>NUCLEOTIDE SEQUENCE [LARGE SCALE GENOMIC DNA]</scope>
    <source>
        <strain evidence="9 10">CBS 121175</strain>
    </source>
</reference>
<keyword evidence="6" id="KW-0539">Nucleus</keyword>
<keyword evidence="4" id="KW-0240">DNA-directed RNA polymerase</keyword>
<dbReference type="PANTHER" id="PTHR15561">
    <property type="entry name" value="CALCITONIN GENE-RELATED PEPTIDE-RECEPTOR COMPONENT PROTEIN"/>
    <property type="match status" value="1"/>
</dbReference>
<dbReference type="GO" id="GO:0006384">
    <property type="term" value="P:transcription initiation at RNA polymerase III promoter"/>
    <property type="evidence" value="ECO:0007669"/>
    <property type="project" value="InterPro"/>
</dbReference>
<dbReference type="InterPro" id="IPR038324">
    <property type="entry name" value="Rpb4/RPC9_sf"/>
</dbReference>
<comment type="similarity">
    <text evidence="2">Belongs to the eukaryotic RPC9 RNA polymerase subunit family.</text>
</comment>
<evidence type="ECO:0000256" key="3">
    <source>
        <dbReference type="ARBA" id="ARBA00016672"/>
    </source>
</evidence>
<keyword evidence="5" id="KW-0804">Transcription</keyword>
<evidence type="ECO:0000256" key="4">
    <source>
        <dbReference type="ARBA" id="ARBA00022478"/>
    </source>
</evidence>
<dbReference type="InterPro" id="IPR038846">
    <property type="entry name" value="RPC9"/>
</dbReference>
<evidence type="ECO:0000256" key="7">
    <source>
        <dbReference type="SAM" id="MobiDB-lite"/>
    </source>
</evidence>
<sequence>MQIVNARAALLSNFEVLSLLQDLESDHIFRTKALQKLKKEQEASGESIPGNTGSVLETSENLRTIEVEAIQCLTAEHLPTIRQTTESITNLVKKLEPFDLTKAEKLQIVNLMPTTAVELYVIVEELEDRFGERMDELLQSIQDIASNSSSTTTENAVNGADWAIDPQLTEKSWSNPAEVFAGDDDDAVYDEEMYDDTGAGAGVEGDLEAGEDD</sequence>
<dbReference type="InterPro" id="IPR005574">
    <property type="entry name" value="Rpb4/RPC9"/>
</dbReference>
<dbReference type="Proteomes" id="UP000307440">
    <property type="component" value="Unassembled WGS sequence"/>
</dbReference>
<dbReference type="SMART" id="SM00657">
    <property type="entry name" value="RPOL4c"/>
    <property type="match status" value="1"/>
</dbReference>
<dbReference type="InterPro" id="IPR010997">
    <property type="entry name" value="HRDC-like_sf"/>
</dbReference>
<evidence type="ECO:0000256" key="1">
    <source>
        <dbReference type="ARBA" id="ARBA00004123"/>
    </source>
</evidence>
<proteinExistence type="inferred from homology"/>
<dbReference type="AlphaFoldDB" id="A0A5C3LGM0"/>
<evidence type="ECO:0000313" key="10">
    <source>
        <dbReference type="Proteomes" id="UP000307440"/>
    </source>
</evidence>
<feature type="domain" description="RNA polymerase Rpb4/RPC9 core" evidence="8">
    <location>
        <begin position="1"/>
        <end position="152"/>
    </location>
</feature>
<dbReference type="Pfam" id="PF03874">
    <property type="entry name" value="RNA_pol_Rpb4"/>
    <property type="match status" value="1"/>
</dbReference>
<evidence type="ECO:0000256" key="5">
    <source>
        <dbReference type="ARBA" id="ARBA00023163"/>
    </source>
</evidence>
<evidence type="ECO:0000259" key="8">
    <source>
        <dbReference type="SMART" id="SM00657"/>
    </source>
</evidence>
<name>A0A5C3LGM0_COPMA</name>